<dbReference type="PANTHER" id="PTHR43327">
    <property type="entry name" value="STOMATIN-LIKE PROTEIN 2, MITOCHONDRIAL"/>
    <property type="match status" value="1"/>
</dbReference>
<comment type="subcellular location">
    <subcellularLocation>
        <location evidence="1">Mitochondrion</location>
    </subcellularLocation>
</comment>
<evidence type="ECO:0000256" key="3">
    <source>
        <dbReference type="ARBA" id="ARBA00023128"/>
    </source>
</evidence>
<evidence type="ECO:0000256" key="1">
    <source>
        <dbReference type="ARBA" id="ARBA00004173"/>
    </source>
</evidence>
<gene>
    <name evidence="5" type="ORF">CORT_0C04620</name>
</gene>
<dbReference type="InterPro" id="IPR001107">
    <property type="entry name" value="Band_7"/>
</dbReference>
<evidence type="ECO:0000259" key="4">
    <source>
        <dbReference type="SMART" id="SM00244"/>
    </source>
</evidence>
<dbReference type="InterPro" id="IPR001972">
    <property type="entry name" value="Stomatin_HflK_fam"/>
</dbReference>
<evidence type="ECO:0000256" key="2">
    <source>
        <dbReference type="ARBA" id="ARBA00008164"/>
    </source>
</evidence>
<comment type="similarity">
    <text evidence="2">Belongs to the band 7/mec-2 family.</text>
</comment>
<feature type="domain" description="Band 7" evidence="4">
    <location>
        <begin position="102"/>
        <end position="260"/>
    </location>
</feature>
<dbReference type="SMART" id="SM00244">
    <property type="entry name" value="PHB"/>
    <property type="match status" value="1"/>
</dbReference>
<dbReference type="Gene3D" id="3.30.479.30">
    <property type="entry name" value="Band 7 domain"/>
    <property type="match status" value="1"/>
</dbReference>
<proteinExistence type="inferred from homology"/>
<dbReference type="OrthoDB" id="434619at2759"/>
<reference evidence="5 6" key="1">
    <citation type="journal article" date="2012" name="PLoS ONE">
        <title>Sequence and analysis of the genome of the pathogenic yeast Candida orthopsilosis.</title>
        <authorList>
            <person name="Riccombeni A."/>
            <person name="Vidanes G."/>
            <person name="Proux-Wera E."/>
            <person name="Wolfe K.H."/>
            <person name="Butler G."/>
        </authorList>
    </citation>
    <scope>NUCLEOTIDE SEQUENCE [LARGE SCALE GENOMIC DNA]</scope>
    <source>
        <strain evidence="5 6">Co 90-125</strain>
    </source>
</reference>
<dbReference type="Proteomes" id="UP000005018">
    <property type="component" value="Chromosome 3"/>
</dbReference>
<dbReference type="InterPro" id="IPR050710">
    <property type="entry name" value="Band7/mec-2_domain"/>
</dbReference>
<dbReference type="Pfam" id="PF16200">
    <property type="entry name" value="Band_7_C"/>
    <property type="match status" value="1"/>
</dbReference>
<dbReference type="HOGENOM" id="CLU_024949_1_0_1"/>
<dbReference type="InterPro" id="IPR036013">
    <property type="entry name" value="Band_7/SPFH_dom_sf"/>
</dbReference>
<keyword evidence="6" id="KW-1185">Reference proteome</keyword>
<accession>H8X2X6</accession>
<dbReference type="PRINTS" id="PR00721">
    <property type="entry name" value="STOMATIN"/>
</dbReference>
<dbReference type="GO" id="GO:0005739">
    <property type="term" value="C:mitochondrion"/>
    <property type="evidence" value="ECO:0007669"/>
    <property type="project" value="UniProtKB-SubCell"/>
</dbReference>
<dbReference type="EMBL" id="HE681721">
    <property type="protein sequence ID" value="CCG25836.1"/>
    <property type="molecule type" value="Genomic_DNA"/>
</dbReference>
<dbReference type="KEGG" id="cot:CORT_0C04620"/>
<evidence type="ECO:0000313" key="6">
    <source>
        <dbReference type="Proteomes" id="UP000005018"/>
    </source>
</evidence>
<dbReference type="GO" id="GO:0007005">
    <property type="term" value="P:mitochondrion organization"/>
    <property type="evidence" value="ECO:0007669"/>
    <property type="project" value="TreeGrafter"/>
</dbReference>
<name>H8X2X6_CANO9</name>
<dbReference type="AlphaFoldDB" id="H8X2X6"/>
<dbReference type="InterPro" id="IPR032435">
    <property type="entry name" value="STML2-like_C"/>
</dbReference>
<dbReference type="PANTHER" id="PTHR43327:SF10">
    <property type="entry name" value="STOMATIN-LIKE PROTEIN 2, MITOCHONDRIAL"/>
    <property type="match status" value="1"/>
</dbReference>
<keyword evidence="3" id="KW-0496">Mitochondrion</keyword>
<protein>
    <submittedName>
        <fullName evidence="5">Slp2 protein</fullName>
    </submittedName>
</protein>
<dbReference type="eggNOG" id="KOG2620">
    <property type="taxonomic scope" value="Eukaryota"/>
</dbReference>
<dbReference type="FunFam" id="3.30.479.30:FF:000004">
    <property type="entry name" value="Putative membrane protease family, stomatin"/>
    <property type="match status" value="1"/>
</dbReference>
<dbReference type="RefSeq" id="XP_003868740.1">
    <property type="nucleotide sequence ID" value="XM_003868692.1"/>
</dbReference>
<organism evidence="5 6">
    <name type="scientific">Candida orthopsilosis (strain 90-125)</name>
    <name type="common">Yeast</name>
    <dbReference type="NCBI Taxonomy" id="1136231"/>
    <lineage>
        <taxon>Eukaryota</taxon>
        <taxon>Fungi</taxon>
        <taxon>Dikarya</taxon>
        <taxon>Ascomycota</taxon>
        <taxon>Saccharomycotina</taxon>
        <taxon>Pichiomycetes</taxon>
        <taxon>Debaryomycetaceae</taxon>
        <taxon>Candida/Lodderomyces clade</taxon>
        <taxon>Candida</taxon>
    </lineage>
</organism>
<dbReference type="GO" id="GO:0098552">
    <property type="term" value="C:side of membrane"/>
    <property type="evidence" value="ECO:0007669"/>
    <property type="project" value="UniProtKB-ARBA"/>
</dbReference>
<dbReference type="Pfam" id="PF01145">
    <property type="entry name" value="Band_7"/>
    <property type="match status" value="1"/>
</dbReference>
<sequence>MSCPVFIFCDNGNTQWPIFFIACDKICHFPPQTYTPTPQMLTKSTILRSQVARTLTKSQNAITKSTSTQYRGFTSMSQLMAPPSATSASLNFFQNKSLPANTVVKFVPQQQAWIVERMGKFHRILPPGLAILIPLLDRITYVQSLKESAIEIPTQSAITSDNVSLELDGVLYVKVVDPYKASYGVEDFQFAISQLAQTTMRSEIGNLTLDAVLKERQQLNTNINKVINEAAMNWGVECLRYEIRDIHPPQNVIEAMHRQVSAERSKRAEILESEGNRQSKINISEGEKQSIILQSEAEKQEQINLALGEAEQIKLKAEATAIGIKRIAQAIKETPGGESAVNLQVAQEYIKEFGKLAKESNTVVIPSNVGDISSFMAQGLSIYKNLNKEGK</sequence>
<evidence type="ECO:0000313" key="5">
    <source>
        <dbReference type="EMBL" id="CCG25836.1"/>
    </source>
</evidence>
<dbReference type="SUPFAM" id="SSF117892">
    <property type="entry name" value="Band 7/SPFH domain"/>
    <property type="match status" value="1"/>
</dbReference>
<dbReference type="GO" id="GO:0005886">
    <property type="term" value="C:plasma membrane"/>
    <property type="evidence" value="ECO:0007669"/>
    <property type="project" value="UniProtKB-ARBA"/>
</dbReference>
<dbReference type="GeneID" id="14539721"/>
<dbReference type="CDD" id="cd08829">
    <property type="entry name" value="SPFH_paraslipin"/>
    <property type="match status" value="1"/>
</dbReference>